<dbReference type="Proteomes" id="UP000251540">
    <property type="component" value="Unassembled WGS sequence"/>
</dbReference>
<evidence type="ECO:0000313" key="9">
    <source>
        <dbReference type="Proteomes" id="UP000251351"/>
    </source>
</evidence>
<name>A0A7Z1Q7D0_SALET</name>
<comment type="subcellular location">
    <subcellularLocation>
        <location evidence="1">Cytoplasm</location>
    </subcellularLocation>
</comment>
<evidence type="ECO:0000256" key="6">
    <source>
        <dbReference type="ARBA" id="ARBA00023125"/>
    </source>
</evidence>
<keyword evidence="6" id="KW-0238">DNA-binding</keyword>
<evidence type="ECO:0000256" key="1">
    <source>
        <dbReference type="ARBA" id="ARBA00004496"/>
    </source>
</evidence>
<dbReference type="InterPro" id="IPR008876">
    <property type="entry name" value="TraY"/>
</dbReference>
<evidence type="ECO:0000313" key="7">
    <source>
        <dbReference type="EMBL" id="PUF19636.1"/>
    </source>
</evidence>
<protein>
    <recommendedName>
        <fullName evidence="3">Relaxosome protein TraY</fullName>
    </recommendedName>
</protein>
<evidence type="ECO:0000313" key="10">
    <source>
        <dbReference type="Proteomes" id="UP000251540"/>
    </source>
</evidence>
<evidence type="ECO:0000313" key="8">
    <source>
        <dbReference type="EMBL" id="PUF49311.1"/>
    </source>
</evidence>
<dbReference type="GO" id="GO:0005737">
    <property type="term" value="C:cytoplasm"/>
    <property type="evidence" value="ECO:0007669"/>
    <property type="project" value="UniProtKB-SubCell"/>
</dbReference>
<reference evidence="9 10" key="1">
    <citation type="submission" date="2018-04" db="EMBL/GenBank/DDBJ databases">
        <title>Whole genome sequencing of Salmonella enterica.</title>
        <authorList>
            <person name="Bell R."/>
        </authorList>
    </citation>
    <scope>NUCLEOTIDE SEQUENCE [LARGE SCALE GENOMIC DNA]</scope>
    <source>
        <strain evidence="7 10">CFSAN058609</strain>
        <strain evidence="8 9">CFSAN058610</strain>
    </source>
</reference>
<evidence type="ECO:0000256" key="5">
    <source>
        <dbReference type="ARBA" id="ARBA00022971"/>
    </source>
</evidence>
<dbReference type="Pfam" id="PF05509">
    <property type="entry name" value="TraY"/>
    <property type="match status" value="2"/>
</dbReference>
<dbReference type="GO" id="GO:0003677">
    <property type="term" value="F:DNA binding"/>
    <property type="evidence" value="ECO:0007669"/>
    <property type="project" value="UniProtKB-KW"/>
</dbReference>
<dbReference type="RefSeq" id="WP_154708289.1">
    <property type="nucleotide sequence ID" value="NZ_QARO01000080.1"/>
</dbReference>
<dbReference type="EMBL" id="QARO01000080">
    <property type="protein sequence ID" value="PUF49311.1"/>
    <property type="molecule type" value="Genomic_DNA"/>
</dbReference>
<dbReference type="EMBL" id="QARP01000130">
    <property type="protein sequence ID" value="PUF19636.1"/>
    <property type="molecule type" value="Genomic_DNA"/>
</dbReference>
<keyword evidence="5" id="KW-0184">Conjugation</keyword>
<evidence type="ECO:0000256" key="4">
    <source>
        <dbReference type="ARBA" id="ARBA00022490"/>
    </source>
</evidence>
<dbReference type="AlphaFoldDB" id="A0A7Z1Q7D0"/>
<comment type="caution">
    <text evidence="8">The sequence shown here is derived from an EMBL/GenBank/DDBJ whole genome shotgun (WGS) entry which is preliminary data.</text>
</comment>
<sequence length="118" mass="13995">MKLSLPYFVNDMLTKARERSGRSKSFEANVRLRDHLERFPKFKRFLTVPESTEKIKVLIRLDDETNKLLISAKNRSGWNKSYEAAARLQDHLYKYPDFYNSEMFREVNDKGNLSDTDL</sequence>
<evidence type="ECO:0000256" key="3">
    <source>
        <dbReference type="ARBA" id="ARBA00020541"/>
    </source>
</evidence>
<evidence type="ECO:0000256" key="2">
    <source>
        <dbReference type="ARBA" id="ARBA00007183"/>
    </source>
</evidence>
<proteinExistence type="inferred from homology"/>
<accession>A0A7Z1Q7D0</accession>
<dbReference type="Proteomes" id="UP000251351">
    <property type="component" value="Unassembled WGS sequence"/>
</dbReference>
<organism evidence="8 9">
    <name type="scientific">Salmonella enterica I</name>
    <dbReference type="NCBI Taxonomy" id="59201"/>
    <lineage>
        <taxon>Bacteria</taxon>
        <taxon>Pseudomonadati</taxon>
        <taxon>Pseudomonadota</taxon>
        <taxon>Gammaproteobacteria</taxon>
        <taxon>Enterobacterales</taxon>
        <taxon>Enterobacteriaceae</taxon>
        <taxon>Salmonella</taxon>
    </lineage>
</organism>
<keyword evidence="4" id="KW-0963">Cytoplasm</keyword>
<comment type="similarity">
    <text evidence="2">Belongs to the TraY family.</text>
</comment>
<gene>
    <name evidence="8" type="ORF">DAX73_28305</name>
    <name evidence="7" type="ORF">DAX92_28995</name>
</gene>